<evidence type="ECO:0000256" key="3">
    <source>
        <dbReference type="ARBA" id="ARBA00025589"/>
    </source>
</evidence>
<evidence type="ECO:0000259" key="4">
    <source>
        <dbReference type="PROSITE" id="PS50173"/>
    </source>
</evidence>
<sequence length="321" mass="34405">MILYVRFRLPPMHEAALPELLALIGDISPAVQALPPDAALVDIRGAQRYFGRDAAELASLLRVRALAHCGVDCAIGAGPNPMLAKMAARAAEPGATLAVPEEDAARFLHGKPVAALEGVGPATARTLCGYGLDSVDRVAAAPLAVLQRIVGARAGRELWERSHGIDRTAVVPNAAARSLAAERSFPLDELDPERHRRALLSITEELGARMRAEKQVCRSLTLVVRYADRSTTTRSRALREPSAHSAALTSAAYRLLGSLGLQRARVRGLTLRAEDLTPAERAARQLSLDPEDERARRIEAVADRARARFGPKAVIRGSLAA</sequence>
<reference evidence="5 6" key="1">
    <citation type="submission" date="2023-04" db="EMBL/GenBank/DDBJ databases">
        <title>Streptomyces chengmaiensis sp. nov. isolated from the stem of mangrove plant in Hainan.</title>
        <authorList>
            <person name="Huang X."/>
            <person name="Zhou S."/>
            <person name="Chu X."/>
            <person name="Xie Y."/>
            <person name="Lin Y."/>
        </authorList>
    </citation>
    <scope>NUCLEOTIDE SEQUENCE [LARGE SCALE GENOMIC DNA]</scope>
    <source>
        <strain evidence="5 6">HNM0663</strain>
    </source>
</reference>
<dbReference type="InterPro" id="IPR036775">
    <property type="entry name" value="DNA_pol_Y-fam_lit_finger_sf"/>
</dbReference>
<feature type="domain" description="UmuC" evidence="4">
    <location>
        <begin position="19"/>
        <end position="120"/>
    </location>
</feature>
<dbReference type="RefSeq" id="WP_279930328.1">
    <property type="nucleotide sequence ID" value="NZ_JARWBG010000027.1"/>
</dbReference>
<dbReference type="EMBL" id="JARWBG010000027">
    <property type="protein sequence ID" value="MDH2391483.1"/>
    <property type="molecule type" value="Genomic_DNA"/>
</dbReference>
<keyword evidence="2" id="KW-0227">DNA damage</keyword>
<name>A0ABT6HRZ8_9ACTN</name>
<comment type="function">
    <text evidence="3">Poorly processive, error-prone DNA polymerase involved in untargeted mutagenesis. Copies undamaged DNA at stalled replication forks, which arise in vivo from mismatched or misaligned primer ends. These misaligned primers can be extended by PolIV. Exhibits no 3'-5' exonuclease (proofreading) activity. May be involved in translesional synthesis, in conjunction with the beta clamp from PolIII.</text>
</comment>
<dbReference type="PROSITE" id="PS50173">
    <property type="entry name" value="UMUC"/>
    <property type="match status" value="1"/>
</dbReference>
<dbReference type="Pfam" id="PF11799">
    <property type="entry name" value="IMS_C"/>
    <property type="match status" value="1"/>
</dbReference>
<proteinExistence type="inferred from homology"/>
<dbReference type="InterPro" id="IPR043128">
    <property type="entry name" value="Rev_trsase/Diguanyl_cyclase"/>
</dbReference>
<keyword evidence="6" id="KW-1185">Reference proteome</keyword>
<dbReference type="InterPro" id="IPR043502">
    <property type="entry name" value="DNA/RNA_pol_sf"/>
</dbReference>
<evidence type="ECO:0000256" key="1">
    <source>
        <dbReference type="ARBA" id="ARBA00010945"/>
    </source>
</evidence>
<accession>A0ABT6HRZ8</accession>
<dbReference type="SUPFAM" id="SSF56672">
    <property type="entry name" value="DNA/RNA polymerases"/>
    <property type="match status" value="1"/>
</dbReference>
<dbReference type="InterPro" id="IPR017961">
    <property type="entry name" value="DNA_pol_Y-fam_little_finger"/>
</dbReference>
<gene>
    <name evidence="5" type="ORF">QCN29_22420</name>
</gene>
<dbReference type="Gene3D" id="3.30.70.270">
    <property type="match status" value="1"/>
</dbReference>
<evidence type="ECO:0000313" key="6">
    <source>
        <dbReference type="Proteomes" id="UP001223144"/>
    </source>
</evidence>
<dbReference type="InterPro" id="IPR050356">
    <property type="entry name" value="SulA_CellDiv_inhibitor"/>
</dbReference>
<protein>
    <recommendedName>
        <fullName evidence="4">UmuC domain-containing protein</fullName>
    </recommendedName>
</protein>
<dbReference type="PANTHER" id="PTHR35369:SF2">
    <property type="entry name" value="BLR3025 PROTEIN"/>
    <property type="match status" value="1"/>
</dbReference>
<dbReference type="PANTHER" id="PTHR35369">
    <property type="entry name" value="BLR3025 PROTEIN-RELATED"/>
    <property type="match status" value="1"/>
</dbReference>
<comment type="similarity">
    <text evidence="1">Belongs to the DNA polymerase type-Y family.</text>
</comment>
<evidence type="ECO:0000313" key="5">
    <source>
        <dbReference type="EMBL" id="MDH2391483.1"/>
    </source>
</evidence>
<dbReference type="Gene3D" id="3.30.1490.100">
    <property type="entry name" value="DNA polymerase, Y-family, little finger domain"/>
    <property type="match status" value="1"/>
</dbReference>
<dbReference type="Pfam" id="PF00817">
    <property type="entry name" value="IMS"/>
    <property type="match status" value="1"/>
</dbReference>
<dbReference type="SUPFAM" id="SSF100879">
    <property type="entry name" value="Lesion bypass DNA polymerase (Y-family), little finger domain"/>
    <property type="match status" value="1"/>
</dbReference>
<organism evidence="5 6">
    <name type="scientific">Streptomyces chengmaiensis</name>
    <dbReference type="NCBI Taxonomy" id="3040919"/>
    <lineage>
        <taxon>Bacteria</taxon>
        <taxon>Bacillati</taxon>
        <taxon>Actinomycetota</taxon>
        <taxon>Actinomycetes</taxon>
        <taxon>Kitasatosporales</taxon>
        <taxon>Streptomycetaceae</taxon>
        <taxon>Streptomyces</taxon>
    </lineage>
</organism>
<dbReference type="Gene3D" id="1.10.150.20">
    <property type="entry name" value="5' to 3' exonuclease, C-terminal subdomain"/>
    <property type="match status" value="1"/>
</dbReference>
<comment type="caution">
    <text evidence="5">The sequence shown here is derived from an EMBL/GenBank/DDBJ whole genome shotgun (WGS) entry which is preliminary data.</text>
</comment>
<dbReference type="InterPro" id="IPR001126">
    <property type="entry name" value="UmuC"/>
</dbReference>
<dbReference type="Proteomes" id="UP001223144">
    <property type="component" value="Unassembled WGS sequence"/>
</dbReference>
<evidence type="ECO:0000256" key="2">
    <source>
        <dbReference type="ARBA" id="ARBA00022763"/>
    </source>
</evidence>